<dbReference type="NCBIfam" id="TIGR04067">
    <property type="entry name" value="oc_CLOSPO_01332"/>
    <property type="match status" value="1"/>
</dbReference>
<dbReference type="InterPro" id="IPR023964">
    <property type="entry name" value="Bacteriocin_CLOSPO-01332_put"/>
</dbReference>
<comment type="caution">
    <text evidence="1">The sequence shown here is derived from an EMBL/GenBank/DDBJ whole genome shotgun (WGS) entry which is preliminary data.</text>
</comment>
<dbReference type="EMBL" id="JAOQJU010000001">
    <property type="protein sequence ID" value="MCU6685134.1"/>
    <property type="molecule type" value="Genomic_DNA"/>
</dbReference>
<reference evidence="1 2" key="1">
    <citation type="journal article" date="2021" name="ISME Commun">
        <title>Automated analysis of genomic sequences facilitates high-throughput and comprehensive description of bacteria.</title>
        <authorList>
            <person name="Hitch T.C.A."/>
        </authorList>
    </citation>
    <scope>NUCLEOTIDE SEQUENCE [LARGE SCALE GENOMIC DNA]</scope>
    <source>
        <strain evidence="1 2">Sanger_03</strain>
    </source>
</reference>
<evidence type="ECO:0000313" key="2">
    <source>
        <dbReference type="Proteomes" id="UP001652431"/>
    </source>
</evidence>
<keyword evidence="2" id="KW-1185">Reference proteome</keyword>
<gene>
    <name evidence="1" type="ORF">OCV99_00950</name>
</gene>
<name>A0ABT2RIA4_9FIRM</name>
<dbReference type="Proteomes" id="UP001652431">
    <property type="component" value="Unassembled WGS sequence"/>
</dbReference>
<sequence>MCTDGYAGYRGNDDGCVHCGCGCGGEGEYRTGNRVNAVATFRSSTL</sequence>
<protein>
    <submittedName>
        <fullName evidence="1">Apre_1838 family putative sactipeptide bacteriocin</fullName>
    </submittedName>
</protein>
<dbReference type="RefSeq" id="WP_242856411.1">
    <property type="nucleotide sequence ID" value="NZ_JAOQJU010000001.1"/>
</dbReference>
<evidence type="ECO:0000313" key="1">
    <source>
        <dbReference type="EMBL" id="MCU6685134.1"/>
    </source>
</evidence>
<accession>A0ABT2RIA4</accession>
<proteinExistence type="predicted"/>
<organism evidence="1 2">
    <name type="scientific">Dorea acetigenes</name>
    <dbReference type="NCBI Taxonomy" id="2981787"/>
    <lineage>
        <taxon>Bacteria</taxon>
        <taxon>Bacillati</taxon>
        <taxon>Bacillota</taxon>
        <taxon>Clostridia</taxon>
        <taxon>Lachnospirales</taxon>
        <taxon>Lachnospiraceae</taxon>
        <taxon>Dorea</taxon>
    </lineage>
</organism>